<name>A0ABN1FGX6_9PROT</name>
<sequence>MAALIRDYIARERMSREQFAFKAKLGKSTVDKLLTGLFSDKTLAAVEGRTGLQLRRHDAPEGLAAPGRAAPAEAVPRHEVTFHRAPDGVCLAVASAGEGPVVVKTANWLNHLEQDWRGPVWGPLLRRLSSKLRVVRYDGRGNGLSDREVADISFAAFVRDLEAVVDGLGLERFALFGASQGAAIAIAYAAAHPERVSRIVLHGAYAQGRNRRGSEAERELARTFLTMIRQGWGDEHSAFVRAFASIFFPAATPEQLQAWVELQRLATSADTAVRLRAACDEIDVTGLLGAVRAPTLVLHNRHDSVAPLDQARRIAAGIAGAHFVELESDNHVVLEGEAAWPRFIAEIERFLAS</sequence>
<gene>
    <name evidence="2" type="ORF">GCM10009416_31240</name>
</gene>
<dbReference type="SUPFAM" id="SSF53474">
    <property type="entry name" value="alpha/beta-Hydrolases"/>
    <property type="match status" value="1"/>
</dbReference>
<evidence type="ECO:0000313" key="2">
    <source>
        <dbReference type="EMBL" id="GAA0590496.1"/>
    </source>
</evidence>
<dbReference type="InterPro" id="IPR000073">
    <property type="entry name" value="AB_hydrolase_1"/>
</dbReference>
<dbReference type="PANTHER" id="PTHR43433">
    <property type="entry name" value="HYDROLASE, ALPHA/BETA FOLD FAMILY PROTEIN"/>
    <property type="match status" value="1"/>
</dbReference>
<dbReference type="Proteomes" id="UP001501588">
    <property type="component" value="Unassembled WGS sequence"/>
</dbReference>
<dbReference type="Gene3D" id="3.40.50.1820">
    <property type="entry name" value="alpha/beta hydrolase"/>
    <property type="match status" value="1"/>
</dbReference>
<dbReference type="EMBL" id="BAAAFZ010000048">
    <property type="protein sequence ID" value="GAA0590496.1"/>
    <property type="molecule type" value="Genomic_DNA"/>
</dbReference>
<reference evidence="2 3" key="1">
    <citation type="journal article" date="2019" name="Int. J. Syst. Evol. Microbiol.">
        <title>The Global Catalogue of Microorganisms (GCM) 10K type strain sequencing project: providing services to taxonomists for standard genome sequencing and annotation.</title>
        <authorList>
            <consortium name="The Broad Institute Genomics Platform"/>
            <consortium name="The Broad Institute Genome Sequencing Center for Infectious Disease"/>
            <person name="Wu L."/>
            <person name="Ma J."/>
        </authorList>
    </citation>
    <scope>NUCLEOTIDE SEQUENCE [LARGE SCALE GENOMIC DNA]</scope>
    <source>
        <strain evidence="2 3">JCM 9933</strain>
    </source>
</reference>
<dbReference type="PANTHER" id="PTHR43433:SF8">
    <property type="entry name" value="BIFUNCTIONAL LIPASE_ADENYLATE CYCLASE LIPJ"/>
    <property type="match status" value="1"/>
</dbReference>
<protein>
    <recommendedName>
        <fullName evidence="1">AB hydrolase-1 domain-containing protein</fullName>
    </recommendedName>
</protein>
<accession>A0ABN1FGX6</accession>
<keyword evidence="3" id="KW-1185">Reference proteome</keyword>
<evidence type="ECO:0000259" key="1">
    <source>
        <dbReference type="Pfam" id="PF00561"/>
    </source>
</evidence>
<dbReference type="PRINTS" id="PR00111">
    <property type="entry name" value="ABHYDROLASE"/>
</dbReference>
<dbReference type="InterPro" id="IPR029058">
    <property type="entry name" value="AB_hydrolase_fold"/>
</dbReference>
<feature type="domain" description="AB hydrolase-1" evidence="1">
    <location>
        <begin position="116"/>
        <end position="334"/>
    </location>
</feature>
<dbReference type="Pfam" id="PF00561">
    <property type="entry name" value="Abhydrolase_1"/>
    <property type="match status" value="1"/>
</dbReference>
<organism evidence="2 3">
    <name type="scientific">Craurococcus roseus</name>
    <dbReference type="NCBI Taxonomy" id="77585"/>
    <lineage>
        <taxon>Bacteria</taxon>
        <taxon>Pseudomonadati</taxon>
        <taxon>Pseudomonadota</taxon>
        <taxon>Alphaproteobacteria</taxon>
        <taxon>Acetobacterales</taxon>
        <taxon>Acetobacteraceae</taxon>
        <taxon>Craurococcus</taxon>
    </lineage>
</organism>
<dbReference type="InterPro" id="IPR050471">
    <property type="entry name" value="AB_hydrolase"/>
</dbReference>
<comment type="caution">
    <text evidence="2">The sequence shown here is derived from an EMBL/GenBank/DDBJ whole genome shotgun (WGS) entry which is preliminary data.</text>
</comment>
<evidence type="ECO:0000313" key="3">
    <source>
        <dbReference type="Proteomes" id="UP001501588"/>
    </source>
</evidence>
<proteinExistence type="predicted"/>